<gene>
    <name evidence="3" type="ORF">CASFOL_015398</name>
</gene>
<evidence type="ECO:0000259" key="2">
    <source>
        <dbReference type="Pfam" id="PF14111"/>
    </source>
</evidence>
<organism evidence="3 4">
    <name type="scientific">Castilleja foliolosa</name>
    <dbReference type="NCBI Taxonomy" id="1961234"/>
    <lineage>
        <taxon>Eukaryota</taxon>
        <taxon>Viridiplantae</taxon>
        <taxon>Streptophyta</taxon>
        <taxon>Embryophyta</taxon>
        <taxon>Tracheophyta</taxon>
        <taxon>Spermatophyta</taxon>
        <taxon>Magnoliopsida</taxon>
        <taxon>eudicotyledons</taxon>
        <taxon>Gunneridae</taxon>
        <taxon>Pentapetalae</taxon>
        <taxon>asterids</taxon>
        <taxon>lamiids</taxon>
        <taxon>Lamiales</taxon>
        <taxon>Orobanchaceae</taxon>
        <taxon>Pedicularideae</taxon>
        <taxon>Castillejinae</taxon>
        <taxon>Castilleja</taxon>
    </lineage>
</organism>
<evidence type="ECO:0000313" key="4">
    <source>
        <dbReference type="Proteomes" id="UP001632038"/>
    </source>
</evidence>
<dbReference type="Proteomes" id="UP001632038">
    <property type="component" value="Unassembled WGS sequence"/>
</dbReference>
<keyword evidence="4" id="KW-1185">Reference proteome</keyword>
<protein>
    <recommendedName>
        <fullName evidence="2">DUF4283 domain-containing protein</fullName>
    </recommendedName>
</protein>
<evidence type="ECO:0000313" key="3">
    <source>
        <dbReference type="EMBL" id="KAL3640430.1"/>
    </source>
</evidence>
<feature type="compositionally biased region" description="Low complexity" evidence="1">
    <location>
        <begin position="1"/>
        <end position="16"/>
    </location>
</feature>
<name>A0ABD3DDL5_9LAMI</name>
<accession>A0ABD3DDL5</accession>
<feature type="domain" description="DUF4283" evidence="2">
    <location>
        <begin position="54"/>
        <end position="134"/>
    </location>
</feature>
<dbReference type="EMBL" id="JAVIJP010000017">
    <property type="protein sequence ID" value="KAL3640430.1"/>
    <property type="molecule type" value="Genomic_DNA"/>
</dbReference>
<comment type="caution">
    <text evidence="3">The sequence shown here is derived from an EMBL/GenBank/DDBJ whole genome shotgun (WGS) entry which is preliminary data.</text>
</comment>
<feature type="region of interest" description="Disordered" evidence="1">
    <location>
        <begin position="1"/>
        <end position="24"/>
    </location>
</feature>
<proteinExistence type="predicted"/>
<reference evidence="4" key="1">
    <citation type="journal article" date="2024" name="IScience">
        <title>Strigolactones Initiate the Formation of Haustorium-like Structures in Castilleja.</title>
        <authorList>
            <person name="Buerger M."/>
            <person name="Peterson D."/>
            <person name="Chory J."/>
        </authorList>
    </citation>
    <scope>NUCLEOTIDE SEQUENCE [LARGE SCALE GENOMIC DNA]</scope>
</reference>
<evidence type="ECO:0000256" key="1">
    <source>
        <dbReference type="SAM" id="MobiDB-lite"/>
    </source>
</evidence>
<sequence>MASNPNPIDNNSIPSPMDSSSQHIETNSMDSLNLEDLILQTHNPDKLDTQTESESENAIITRILAPKPVNVNAFKTTILRAWNISGKITSNTLGDNKMAFIFSDKRDMEKVLNMTWTFRDHQLVIARWPPDKAVDEVNLDVTRFWVHDSKICATFICKAQVFSAKVRNLCR</sequence>
<dbReference type="Pfam" id="PF14111">
    <property type="entry name" value="DUF4283"/>
    <property type="match status" value="1"/>
</dbReference>
<dbReference type="AlphaFoldDB" id="A0ABD3DDL5"/>
<dbReference type="InterPro" id="IPR025558">
    <property type="entry name" value="DUF4283"/>
</dbReference>